<organism evidence="6 7">
    <name type="scientific">Planifilum fulgidum</name>
    <dbReference type="NCBI Taxonomy" id="201973"/>
    <lineage>
        <taxon>Bacteria</taxon>
        <taxon>Bacillati</taxon>
        <taxon>Bacillota</taxon>
        <taxon>Bacilli</taxon>
        <taxon>Bacillales</taxon>
        <taxon>Thermoactinomycetaceae</taxon>
        <taxon>Planifilum</taxon>
    </lineage>
</organism>
<dbReference type="EMBL" id="FOOK01000027">
    <property type="protein sequence ID" value="SFG33570.1"/>
    <property type="molecule type" value="Genomic_DNA"/>
</dbReference>
<gene>
    <name evidence="6" type="ORF">SAMN04488025_1273</name>
</gene>
<proteinExistence type="predicted"/>
<dbReference type="GO" id="GO:0005576">
    <property type="term" value="C:extracellular region"/>
    <property type="evidence" value="ECO:0007669"/>
    <property type="project" value="UniProtKB-SubCell"/>
</dbReference>
<evidence type="ECO:0000256" key="2">
    <source>
        <dbReference type="ARBA" id="ARBA00022525"/>
    </source>
</evidence>
<sequence length="445" mass="49513">MEGLGFYLLGKLRQWCVLAIAHLPFSLLRKGRFGYEFVAEAIEGDGRIQPAHRRGSQTVEYVVVLAAGALLAGLLYAFIAEDDGVKNALREKIEQILAFEETPSGTMPKETGSNQPDSFNARDRKGEEDGGGSWFKRAWTGSVDPTEGSPSHLSKDRSNPLAAVMQAFGNSLDRVMHPKTPFDYFRSLTFQRTLFGGGEVDRFLSALIIANDFGIEAANQTDPNETVTLFGQEVKQRTVFDIVLDFNPIKGLQEALDGRNYVTNEKLGPFSRAVSGVTSLLSFVPGEGQAVGQVMKQGIKQAGKYTLEPAVKGGFKQADRWLKGKLVKITKVDSHKVVNDLSDFKSRKMTFGNQTFMIDKKGMKHILQRHHPKYWDGSVKSKQTFLDKDMTIDEITIIIQEIMKQNRDTLIKKGNKGSYQIEGTVNGVQYVVGLNRGRVGQFYKK</sequence>
<evidence type="ECO:0000256" key="4">
    <source>
        <dbReference type="SAM" id="Phobius"/>
    </source>
</evidence>
<reference evidence="6 7" key="1">
    <citation type="submission" date="2016-10" db="EMBL/GenBank/DDBJ databases">
        <authorList>
            <person name="de Groot N.N."/>
        </authorList>
    </citation>
    <scope>NUCLEOTIDE SEQUENCE [LARGE SCALE GENOMIC DNA]</scope>
    <source>
        <strain evidence="6 7">DSM 44945</strain>
    </source>
</reference>
<feature type="domain" description="Pre-toxin TG" evidence="5">
    <location>
        <begin position="239"/>
        <end position="313"/>
    </location>
</feature>
<evidence type="ECO:0000313" key="7">
    <source>
        <dbReference type="Proteomes" id="UP000198661"/>
    </source>
</evidence>
<keyword evidence="4" id="KW-0812">Transmembrane</keyword>
<evidence type="ECO:0000256" key="1">
    <source>
        <dbReference type="ARBA" id="ARBA00004613"/>
    </source>
</evidence>
<dbReference type="RefSeq" id="WP_092039898.1">
    <property type="nucleotide sequence ID" value="NZ_FOOK01000027.1"/>
</dbReference>
<keyword evidence="4" id="KW-0472">Membrane</keyword>
<dbReference type="STRING" id="201973.SAMN04488025_1273"/>
<feature type="transmembrane region" description="Helical" evidence="4">
    <location>
        <begin position="59"/>
        <end position="79"/>
    </location>
</feature>
<keyword evidence="2" id="KW-0964">Secreted</keyword>
<feature type="region of interest" description="Disordered" evidence="3">
    <location>
        <begin position="100"/>
        <end position="157"/>
    </location>
</feature>
<keyword evidence="4" id="KW-1133">Transmembrane helix</keyword>
<comment type="subcellular location">
    <subcellularLocation>
        <location evidence="1">Secreted</location>
    </subcellularLocation>
</comment>
<evidence type="ECO:0000256" key="3">
    <source>
        <dbReference type="SAM" id="MobiDB-lite"/>
    </source>
</evidence>
<dbReference type="InterPro" id="IPR027797">
    <property type="entry name" value="PT-TG_dom"/>
</dbReference>
<dbReference type="Proteomes" id="UP000198661">
    <property type="component" value="Unassembled WGS sequence"/>
</dbReference>
<keyword evidence="7" id="KW-1185">Reference proteome</keyword>
<name>A0A1I2QZU8_9BACL</name>
<evidence type="ECO:0000313" key="6">
    <source>
        <dbReference type="EMBL" id="SFG33570.1"/>
    </source>
</evidence>
<dbReference type="AlphaFoldDB" id="A0A1I2QZU8"/>
<dbReference type="Pfam" id="PF14449">
    <property type="entry name" value="PT-TG"/>
    <property type="match status" value="1"/>
</dbReference>
<accession>A0A1I2QZU8</accession>
<protein>
    <submittedName>
        <fullName evidence="6">Pre-toxin TG</fullName>
    </submittedName>
</protein>
<dbReference type="OrthoDB" id="2943911at2"/>
<evidence type="ECO:0000259" key="5">
    <source>
        <dbReference type="Pfam" id="PF14449"/>
    </source>
</evidence>